<name>A0A9K3CYM9_9EUKA</name>
<dbReference type="Gene3D" id="1.20.1250.20">
    <property type="entry name" value="MFS general substrate transporter like domains"/>
    <property type="match status" value="1"/>
</dbReference>
<feature type="transmembrane region" description="Helical" evidence="1">
    <location>
        <begin position="75"/>
        <end position="101"/>
    </location>
</feature>
<gene>
    <name evidence="2" type="ORF">KIPB_007508</name>
</gene>
<dbReference type="Proteomes" id="UP000265618">
    <property type="component" value="Unassembled WGS sequence"/>
</dbReference>
<evidence type="ECO:0000313" key="3">
    <source>
        <dbReference type="Proteomes" id="UP000265618"/>
    </source>
</evidence>
<protein>
    <submittedName>
        <fullName evidence="2">Uncharacterized protein</fullName>
    </submittedName>
</protein>
<dbReference type="EMBL" id="BDIP01002132">
    <property type="protein sequence ID" value="GIQ85779.1"/>
    <property type="molecule type" value="Genomic_DNA"/>
</dbReference>
<comment type="caution">
    <text evidence="2">The sequence shown here is derived from an EMBL/GenBank/DDBJ whole genome shotgun (WGS) entry which is preliminary data.</text>
</comment>
<feature type="non-terminal residue" evidence="2">
    <location>
        <position position="1"/>
    </location>
</feature>
<feature type="transmembrane region" description="Helical" evidence="1">
    <location>
        <begin position="113"/>
        <end position="130"/>
    </location>
</feature>
<keyword evidence="1" id="KW-0472">Membrane</keyword>
<feature type="transmembrane region" description="Helical" evidence="1">
    <location>
        <begin position="48"/>
        <end position="69"/>
    </location>
</feature>
<dbReference type="InterPro" id="IPR036259">
    <property type="entry name" value="MFS_trans_sf"/>
</dbReference>
<evidence type="ECO:0000313" key="2">
    <source>
        <dbReference type="EMBL" id="GIQ85779.1"/>
    </source>
</evidence>
<evidence type="ECO:0000256" key="1">
    <source>
        <dbReference type="SAM" id="Phobius"/>
    </source>
</evidence>
<sequence length="170" mass="18069">FRLQFSTIDWTALYIFGGIAAVGILVTVWVGSAIVNRYRAMQEYKNRYIFTTITFGVGMLMLAQLTLLMGSLASLAIPIVAVILNCVGLGLTLPFTSMLLAHHRASHHGIINGARAMSTACALGAGAFFAGEGTSIIYMVGLGGMVAFHSAIFTVKAHGKFIPNSLGKLD</sequence>
<keyword evidence="1" id="KW-0812">Transmembrane</keyword>
<keyword evidence="3" id="KW-1185">Reference proteome</keyword>
<feature type="transmembrane region" description="Helical" evidence="1">
    <location>
        <begin position="12"/>
        <end position="36"/>
    </location>
</feature>
<reference evidence="2 3" key="1">
    <citation type="journal article" date="2018" name="PLoS ONE">
        <title>The draft genome of Kipferlia bialata reveals reductive genome evolution in fornicate parasites.</title>
        <authorList>
            <person name="Tanifuji G."/>
            <person name="Takabayashi S."/>
            <person name="Kume K."/>
            <person name="Takagi M."/>
            <person name="Nakayama T."/>
            <person name="Kamikawa R."/>
            <person name="Inagaki Y."/>
            <person name="Hashimoto T."/>
        </authorList>
    </citation>
    <scope>NUCLEOTIDE SEQUENCE [LARGE SCALE GENOMIC DNA]</scope>
    <source>
        <strain evidence="2">NY0173</strain>
    </source>
</reference>
<accession>A0A9K3CYM9</accession>
<keyword evidence="1" id="KW-1133">Transmembrane helix</keyword>
<feature type="transmembrane region" description="Helical" evidence="1">
    <location>
        <begin position="136"/>
        <end position="155"/>
    </location>
</feature>
<proteinExistence type="predicted"/>
<organism evidence="2 3">
    <name type="scientific">Kipferlia bialata</name>
    <dbReference type="NCBI Taxonomy" id="797122"/>
    <lineage>
        <taxon>Eukaryota</taxon>
        <taxon>Metamonada</taxon>
        <taxon>Carpediemonas-like organisms</taxon>
        <taxon>Kipferlia</taxon>
    </lineage>
</organism>
<dbReference type="AlphaFoldDB" id="A0A9K3CYM9"/>